<dbReference type="EMBL" id="KB096080">
    <property type="protein sequence ID" value="ESO08382.1"/>
    <property type="molecule type" value="Genomic_DNA"/>
</dbReference>
<name>T1F1K5_HELRO</name>
<dbReference type="AlphaFoldDB" id="T1F1K5"/>
<dbReference type="RefSeq" id="XP_009013312.1">
    <property type="nucleotide sequence ID" value="XM_009015064.1"/>
</dbReference>
<dbReference type="GeneID" id="20202705"/>
<organism evidence="2 3">
    <name type="scientific">Helobdella robusta</name>
    <name type="common">Californian leech</name>
    <dbReference type="NCBI Taxonomy" id="6412"/>
    <lineage>
        <taxon>Eukaryota</taxon>
        <taxon>Metazoa</taxon>
        <taxon>Spiralia</taxon>
        <taxon>Lophotrochozoa</taxon>
        <taxon>Annelida</taxon>
        <taxon>Clitellata</taxon>
        <taxon>Hirudinea</taxon>
        <taxon>Rhynchobdellida</taxon>
        <taxon>Glossiphoniidae</taxon>
        <taxon>Helobdella</taxon>
    </lineage>
</organism>
<reference evidence="1 3" key="2">
    <citation type="journal article" date="2013" name="Nature">
        <title>Insights into bilaterian evolution from three spiralian genomes.</title>
        <authorList>
            <person name="Simakov O."/>
            <person name="Marletaz F."/>
            <person name="Cho S.J."/>
            <person name="Edsinger-Gonzales E."/>
            <person name="Havlak P."/>
            <person name="Hellsten U."/>
            <person name="Kuo D.H."/>
            <person name="Larsson T."/>
            <person name="Lv J."/>
            <person name="Arendt D."/>
            <person name="Savage R."/>
            <person name="Osoegawa K."/>
            <person name="de Jong P."/>
            <person name="Grimwood J."/>
            <person name="Chapman J.A."/>
            <person name="Shapiro H."/>
            <person name="Aerts A."/>
            <person name="Otillar R.P."/>
            <person name="Terry A.Y."/>
            <person name="Boore J.L."/>
            <person name="Grigoriev I.V."/>
            <person name="Lindberg D.R."/>
            <person name="Seaver E.C."/>
            <person name="Weisblat D.A."/>
            <person name="Putnam N.H."/>
            <person name="Rokhsar D.S."/>
        </authorList>
    </citation>
    <scope>NUCLEOTIDE SEQUENCE</scope>
</reference>
<sequence length="106" mass="12128">MPALEQLPFRGGADWTVKSNVQTKSCNKTFLTWMSKGFLSMGRAILLRCLLLRARIESNPARCRIRYNWHHLNNCTTNINGYYYCNNCSHPSKKSGKSRRPTSTSA</sequence>
<accession>T1F1K5</accession>
<evidence type="ECO:0000313" key="2">
    <source>
        <dbReference type="EnsemblMetazoa" id="HelroP169203"/>
    </source>
</evidence>
<dbReference type="KEGG" id="hro:HELRODRAFT_169203"/>
<evidence type="ECO:0000313" key="1">
    <source>
        <dbReference type="EMBL" id="ESO08382.1"/>
    </source>
</evidence>
<keyword evidence="3" id="KW-1185">Reference proteome</keyword>
<dbReference type="EnsemblMetazoa" id="HelroT169203">
    <property type="protein sequence ID" value="HelroP169203"/>
    <property type="gene ID" value="HelroG169203"/>
</dbReference>
<dbReference type="Proteomes" id="UP000015101">
    <property type="component" value="Unassembled WGS sequence"/>
</dbReference>
<reference evidence="3" key="1">
    <citation type="submission" date="2012-12" db="EMBL/GenBank/DDBJ databases">
        <authorList>
            <person name="Hellsten U."/>
            <person name="Grimwood J."/>
            <person name="Chapman J.A."/>
            <person name="Shapiro H."/>
            <person name="Aerts A."/>
            <person name="Otillar R.P."/>
            <person name="Terry A.Y."/>
            <person name="Boore J.L."/>
            <person name="Simakov O."/>
            <person name="Marletaz F."/>
            <person name="Cho S.-J."/>
            <person name="Edsinger-Gonzales E."/>
            <person name="Havlak P."/>
            <person name="Kuo D.-H."/>
            <person name="Larsson T."/>
            <person name="Lv J."/>
            <person name="Arendt D."/>
            <person name="Savage R."/>
            <person name="Osoegawa K."/>
            <person name="de Jong P."/>
            <person name="Lindberg D.R."/>
            <person name="Seaver E.C."/>
            <person name="Weisblat D.A."/>
            <person name="Putnam N.H."/>
            <person name="Grigoriev I.V."/>
            <person name="Rokhsar D.S."/>
        </authorList>
    </citation>
    <scope>NUCLEOTIDE SEQUENCE</scope>
</reference>
<gene>
    <name evidence="2" type="primary">20202705</name>
    <name evidence="1" type="ORF">HELRODRAFT_169203</name>
</gene>
<reference evidence="2" key="3">
    <citation type="submission" date="2015-06" db="UniProtKB">
        <authorList>
            <consortium name="EnsemblMetazoa"/>
        </authorList>
    </citation>
    <scope>IDENTIFICATION</scope>
</reference>
<dbReference type="HOGENOM" id="CLU_2226013_0_0_1"/>
<dbReference type="InParanoid" id="T1F1K5"/>
<proteinExistence type="predicted"/>
<dbReference type="EMBL" id="AMQM01003221">
    <property type="status" value="NOT_ANNOTATED_CDS"/>
    <property type="molecule type" value="Genomic_DNA"/>
</dbReference>
<dbReference type="CTD" id="20202705"/>
<evidence type="ECO:0000313" key="3">
    <source>
        <dbReference type="Proteomes" id="UP000015101"/>
    </source>
</evidence>
<protein>
    <submittedName>
        <fullName evidence="1 2">Uncharacterized protein</fullName>
    </submittedName>
</protein>